<dbReference type="EMBL" id="CAJNDS010000757">
    <property type="protein sequence ID" value="CAE7232068.1"/>
    <property type="molecule type" value="Genomic_DNA"/>
</dbReference>
<reference evidence="5" key="1">
    <citation type="submission" date="2021-02" db="EMBL/GenBank/DDBJ databases">
        <authorList>
            <person name="Dougan E. K."/>
            <person name="Rhodes N."/>
            <person name="Thang M."/>
            <person name="Chan C."/>
        </authorList>
    </citation>
    <scope>NUCLEOTIDE SEQUENCE</scope>
</reference>
<dbReference type="AlphaFoldDB" id="A0A812KRC7"/>
<keyword evidence="6" id="KW-1185">Reference proteome</keyword>
<evidence type="ECO:0000313" key="6">
    <source>
        <dbReference type="Proteomes" id="UP000604046"/>
    </source>
</evidence>
<dbReference type="OrthoDB" id="416217at2759"/>
<evidence type="ECO:0000259" key="4">
    <source>
        <dbReference type="PROSITE" id="PS51203"/>
    </source>
</evidence>
<proteinExistence type="predicted"/>
<name>A0A812KRC7_9DINO</name>
<protein>
    <submittedName>
        <fullName evidence="5">NudC protein</fullName>
    </submittedName>
</protein>
<feature type="region of interest" description="Disordered" evidence="3">
    <location>
        <begin position="1"/>
        <end position="20"/>
    </location>
</feature>
<keyword evidence="2" id="KW-0963">Cytoplasm</keyword>
<dbReference type="SUPFAM" id="SSF49764">
    <property type="entry name" value="HSP20-like chaperones"/>
    <property type="match status" value="1"/>
</dbReference>
<dbReference type="PANTHER" id="PTHR12356">
    <property type="entry name" value="NUCLEAR MOVEMENT PROTEIN NUDC"/>
    <property type="match status" value="1"/>
</dbReference>
<dbReference type="PANTHER" id="PTHR12356:SF3">
    <property type="entry name" value="NUCLEAR MIGRATION PROTEIN NUDC"/>
    <property type="match status" value="1"/>
</dbReference>
<feature type="compositionally biased region" description="Basic and acidic residues" evidence="3">
    <location>
        <begin position="8"/>
        <end position="20"/>
    </location>
</feature>
<comment type="subcellular location">
    <subcellularLocation>
        <location evidence="1">Cytoplasm</location>
    </subcellularLocation>
</comment>
<accession>A0A812KRC7</accession>
<dbReference type="Gene3D" id="2.60.40.790">
    <property type="match status" value="1"/>
</dbReference>
<sequence>MAVVSDPRYPRELREMRPEELGGKTSKYTWTQTNWDIRCRVPLDPETMKTDIKCIIQRGHLSLFVFGEAILNGPLCDKVDTEESAWTLERVGKEVPPRLEVNIMLKKVQETQGRNHWNCIVHGEPTIDVDRLGPPIK</sequence>
<dbReference type="GO" id="GO:0051082">
    <property type="term" value="F:unfolded protein binding"/>
    <property type="evidence" value="ECO:0007669"/>
    <property type="project" value="TreeGrafter"/>
</dbReference>
<evidence type="ECO:0000256" key="3">
    <source>
        <dbReference type="SAM" id="MobiDB-lite"/>
    </source>
</evidence>
<evidence type="ECO:0000256" key="1">
    <source>
        <dbReference type="ARBA" id="ARBA00004496"/>
    </source>
</evidence>
<gene>
    <name evidence="5" type="primary">nudC</name>
    <name evidence="5" type="ORF">SNAT2548_LOCUS9560</name>
</gene>
<feature type="domain" description="CS" evidence="4">
    <location>
        <begin position="23"/>
        <end position="121"/>
    </location>
</feature>
<dbReference type="GO" id="GO:0005737">
    <property type="term" value="C:cytoplasm"/>
    <property type="evidence" value="ECO:0007669"/>
    <property type="project" value="UniProtKB-SubCell"/>
</dbReference>
<evidence type="ECO:0000256" key="2">
    <source>
        <dbReference type="ARBA" id="ARBA00022490"/>
    </source>
</evidence>
<dbReference type="InterPro" id="IPR007052">
    <property type="entry name" value="CS_dom"/>
</dbReference>
<comment type="caution">
    <text evidence="5">The sequence shown here is derived from an EMBL/GenBank/DDBJ whole genome shotgun (WGS) entry which is preliminary data.</text>
</comment>
<evidence type="ECO:0000313" key="5">
    <source>
        <dbReference type="EMBL" id="CAE7232068.1"/>
    </source>
</evidence>
<dbReference type="InterPro" id="IPR037898">
    <property type="entry name" value="NudC_fam"/>
</dbReference>
<dbReference type="InterPro" id="IPR008978">
    <property type="entry name" value="HSP20-like_chaperone"/>
</dbReference>
<dbReference type="Proteomes" id="UP000604046">
    <property type="component" value="Unassembled WGS sequence"/>
</dbReference>
<feature type="non-terminal residue" evidence="5">
    <location>
        <position position="137"/>
    </location>
</feature>
<dbReference type="PROSITE" id="PS51203">
    <property type="entry name" value="CS"/>
    <property type="match status" value="1"/>
</dbReference>
<organism evidence="5 6">
    <name type="scientific">Symbiodinium natans</name>
    <dbReference type="NCBI Taxonomy" id="878477"/>
    <lineage>
        <taxon>Eukaryota</taxon>
        <taxon>Sar</taxon>
        <taxon>Alveolata</taxon>
        <taxon>Dinophyceae</taxon>
        <taxon>Suessiales</taxon>
        <taxon>Symbiodiniaceae</taxon>
        <taxon>Symbiodinium</taxon>
    </lineage>
</organism>
<dbReference type="Pfam" id="PF04969">
    <property type="entry name" value="CS"/>
    <property type="match status" value="1"/>
</dbReference>
<dbReference type="CDD" id="cd06467">
    <property type="entry name" value="p23_NUDC_like"/>
    <property type="match status" value="1"/>
</dbReference>
<dbReference type="GO" id="GO:0006457">
    <property type="term" value="P:protein folding"/>
    <property type="evidence" value="ECO:0007669"/>
    <property type="project" value="TreeGrafter"/>
</dbReference>